<dbReference type="WBParaSite" id="JU765_v2.g15033.t1">
    <property type="protein sequence ID" value="JU765_v2.g15033.t1"/>
    <property type="gene ID" value="JU765_v2.g15033"/>
</dbReference>
<evidence type="ECO:0000313" key="1">
    <source>
        <dbReference type="Proteomes" id="UP000887576"/>
    </source>
</evidence>
<organism evidence="1 2">
    <name type="scientific">Panagrolaimus sp. JU765</name>
    <dbReference type="NCBI Taxonomy" id="591449"/>
    <lineage>
        <taxon>Eukaryota</taxon>
        <taxon>Metazoa</taxon>
        <taxon>Ecdysozoa</taxon>
        <taxon>Nematoda</taxon>
        <taxon>Chromadorea</taxon>
        <taxon>Rhabditida</taxon>
        <taxon>Tylenchina</taxon>
        <taxon>Panagrolaimomorpha</taxon>
        <taxon>Panagrolaimoidea</taxon>
        <taxon>Panagrolaimidae</taxon>
        <taxon>Panagrolaimus</taxon>
    </lineage>
</organism>
<proteinExistence type="predicted"/>
<accession>A0AC34QCE4</accession>
<evidence type="ECO:0000313" key="2">
    <source>
        <dbReference type="WBParaSite" id="JU765_v2.g15033.t1"/>
    </source>
</evidence>
<sequence>MNQNKFYVFGFLVALFAIHVQGLALQTFPSRLDDISCTICVDTADYVHQHPTQSPGEVYAAMIIDCKQFAQYFLTCQYTLDTYLGSIYNGAHNPQVNSKTLCLRLGLCHYKDPK</sequence>
<name>A0AC34QCE4_9BILA</name>
<protein>
    <submittedName>
        <fullName evidence="2">Saposin B-type domain-containing protein</fullName>
    </submittedName>
</protein>
<dbReference type="Proteomes" id="UP000887576">
    <property type="component" value="Unplaced"/>
</dbReference>
<reference evidence="2" key="1">
    <citation type="submission" date="2022-11" db="UniProtKB">
        <authorList>
            <consortium name="WormBaseParasite"/>
        </authorList>
    </citation>
    <scope>IDENTIFICATION</scope>
</reference>